<protein>
    <submittedName>
        <fullName evidence="1">Uncharacterized protein</fullName>
    </submittedName>
</protein>
<dbReference type="OrthoDB" id="792024at2"/>
<name>A0A4V5NZF0_9SPHI</name>
<evidence type="ECO:0000313" key="2">
    <source>
        <dbReference type="Proteomes" id="UP000308181"/>
    </source>
</evidence>
<comment type="caution">
    <text evidence="1">The sequence shown here is derived from an EMBL/GenBank/DDBJ whole genome shotgun (WGS) entry which is preliminary data.</text>
</comment>
<dbReference type="Proteomes" id="UP000308181">
    <property type="component" value="Unassembled WGS sequence"/>
</dbReference>
<keyword evidence="2" id="KW-1185">Reference proteome</keyword>
<gene>
    <name evidence="1" type="ORF">FA046_12160</name>
</gene>
<dbReference type="EMBL" id="SWBP01000004">
    <property type="protein sequence ID" value="TKB96830.1"/>
    <property type="molecule type" value="Genomic_DNA"/>
</dbReference>
<sequence>MDTKVNNALESLFNTFSALENVPGQQELQQLQNIFAGDEDFMTKLMLMDKVFDDAPQLDALRETTFDLMMINFFAEDAKKLDEDYLDSPEWEKIEDETIERGTELLNLLLYLKECEDEEIEPSLDDYLKEFLLVEEDEFQDEHRIYEDVIAHQVLMESNLEEIARVSQNLSDDSEIKDIFYPLMAFFYDTDPSAESLKKFKNLSVDPAFDAAILELILSFKK</sequence>
<evidence type="ECO:0000313" key="1">
    <source>
        <dbReference type="EMBL" id="TKB96830.1"/>
    </source>
</evidence>
<dbReference type="RefSeq" id="WP_136826793.1">
    <property type="nucleotide sequence ID" value="NZ_SWBP01000004.1"/>
</dbReference>
<reference evidence="1 2" key="1">
    <citation type="submission" date="2019-04" db="EMBL/GenBank/DDBJ databases">
        <title>Pedobacter sp. AR-3-17 sp. nov., isolated from Arctic soil.</title>
        <authorList>
            <person name="Dahal R.H."/>
            <person name="Kim D.-U."/>
        </authorList>
    </citation>
    <scope>NUCLEOTIDE SEQUENCE [LARGE SCALE GENOMIC DNA]</scope>
    <source>
        <strain evidence="1 2">AR-3-17</strain>
    </source>
</reference>
<dbReference type="AlphaFoldDB" id="A0A4V5NZF0"/>
<proteinExistence type="predicted"/>
<organism evidence="1 2">
    <name type="scientific">Pedobacter cryophilus</name>
    <dbReference type="NCBI Taxonomy" id="2571271"/>
    <lineage>
        <taxon>Bacteria</taxon>
        <taxon>Pseudomonadati</taxon>
        <taxon>Bacteroidota</taxon>
        <taxon>Sphingobacteriia</taxon>
        <taxon>Sphingobacteriales</taxon>
        <taxon>Sphingobacteriaceae</taxon>
        <taxon>Pedobacter</taxon>
    </lineage>
</organism>
<accession>A0A4V5NZF0</accession>